<dbReference type="Gene3D" id="2.60.120.260">
    <property type="entry name" value="Galactose-binding domain-like"/>
    <property type="match status" value="1"/>
</dbReference>
<dbReference type="EMBL" id="CAKLPZ010000002">
    <property type="protein sequence ID" value="CAH1001168.1"/>
    <property type="molecule type" value="Genomic_DNA"/>
</dbReference>
<evidence type="ECO:0000259" key="1">
    <source>
        <dbReference type="PROSITE" id="PS51175"/>
    </source>
</evidence>
<dbReference type="Proteomes" id="UP000837803">
    <property type="component" value="Unassembled WGS sequence"/>
</dbReference>
<evidence type="ECO:0000313" key="2">
    <source>
        <dbReference type="EMBL" id="CAH1001168.1"/>
    </source>
</evidence>
<dbReference type="InterPro" id="IPR008979">
    <property type="entry name" value="Galactose-bd-like_sf"/>
</dbReference>
<organism evidence="2 3">
    <name type="scientific">Neolewinella maritima</name>
    <dbReference type="NCBI Taxonomy" id="1383882"/>
    <lineage>
        <taxon>Bacteria</taxon>
        <taxon>Pseudomonadati</taxon>
        <taxon>Bacteroidota</taxon>
        <taxon>Saprospiria</taxon>
        <taxon>Saprospirales</taxon>
        <taxon>Lewinellaceae</taxon>
        <taxon>Neolewinella</taxon>
    </lineage>
</organism>
<evidence type="ECO:0000313" key="3">
    <source>
        <dbReference type="Proteomes" id="UP000837803"/>
    </source>
</evidence>
<dbReference type="SUPFAM" id="SSF49785">
    <property type="entry name" value="Galactose-binding domain-like"/>
    <property type="match status" value="1"/>
</dbReference>
<dbReference type="InterPro" id="IPR005084">
    <property type="entry name" value="CBM6"/>
</dbReference>
<keyword evidence="3" id="KW-1185">Reference proteome</keyword>
<dbReference type="Pfam" id="PF03422">
    <property type="entry name" value="CBM_6"/>
    <property type="match status" value="1"/>
</dbReference>
<accession>A0ABM9B232</accession>
<protein>
    <recommendedName>
        <fullName evidence="1">CBM6 domain-containing protein</fullName>
    </recommendedName>
</protein>
<gene>
    <name evidence="2" type="ORF">LEM8419_02076</name>
</gene>
<dbReference type="RefSeq" id="WP_238751030.1">
    <property type="nucleotide sequence ID" value="NZ_CAKLPZ010000002.1"/>
</dbReference>
<reference evidence="2" key="1">
    <citation type="submission" date="2021-12" db="EMBL/GenBank/DDBJ databases">
        <authorList>
            <person name="Rodrigo-Torres L."/>
            <person name="Arahal R. D."/>
            <person name="Lucena T."/>
        </authorList>
    </citation>
    <scope>NUCLEOTIDE SEQUENCE</scope>
    <source>
        <strain evidence="2">CECT 8419</strain>
    </source>
</reference>
<dbReference type="PROSITE" id="PS51175">
    <property type="entry name" value="CBM6"/>
    <property type="match status" value="1"/>
</dbReference>
<sequence length="621" mass="68026">MRTPLTLRGATVRSLIALFAVLLLPGTCLRAQTIFQDDFDRVQLGTSWNANGGWTIRNGQAYNGPDNNWTSLTTARSFAATTYVLETEVTNLVDGYQRAYYLLFGQQHESGEPGYVVRYDPLGAGSLILGEAHTNYLYPRILDRQIITLDPTQSHRIRVAKYTNGLVQVYVGDADGFPDLPTLEAVTDRYPALGKVSWLAYTQSAGKAFYVEYLRADVPVTQKTEPEKPAADGLITALVADSERTYEIGRLTAGEPLYTDRTYTLTSVPDFLENARFIRTANDDKRRTSTDFLTAYLSKRAVAYVAFDPRAGTLPDWLSDWTKIDEVIGSTDPGSDYFELYTKLVPYAAFSPTPYVLRLGANLAAPAAGANMNYLVALVPIASSFRYEAEDALLSGPRPAIDHRGFSGSGFADYIAATEDYIEWTVDVPATSPYNLLMRYANGSSAGRSLQLSVDGKAVSLESFRPTGSWKNWSSRSMGPSVLLSAGTHRIRLTAMGDSGPNVDYLQLSPTSVYTPPASGLAQTVLPPQAFLDRDVAPVASLSVFPNPAVHALTFRWEEAGAGQAELRIVDARGREVHRQRLEARAGAQLRIAVDHWPVGTYAYQLVSGAQLLTGQFVKAQ</sequence>
<dbReference type="CDD" id="cd04082">
    <property type="entry name" value="CBM35_pectate_lyase-like"/>
    <property type="match status" value="1"/>
</dbReference>
<feature type="domain" description="CBM6" evidence="1">
    <location>
        <begin position="385"/>
        <end position="509"/>
    </location>
</feature>
<name>A0ABM9B232_9BACT</name>
<comment type="caution">
    <text evidence="2">The sequence shown here is derived from an EMBL/GenBank/DDBJ whole genome shotgun (WGS) entry which is preliminary data.</text>
</comment>
<proteinExistence type="predicted"/>